<protein>
    <recommendedName>
        <fullName evidence="9">Major facilitator superfamily (MFS) profile domain-containing protein</fullName>
    </recommendedName>
</protein>
<keyword evidence="4 6" id="KW-0472">Membrane</keyword>
<dbReference type="PANTHER" id="PTHR42718">
    <property type="entry name" value="MAJOR FACILITATOR SUPERFAMILY MULTIDRUG TRANSPORTER MFSC"/>
    <property type="match status" value="1"/>
</dbReference>
<feature type="transmembrane region" description="Helical" evidence="6">
    <location>
        <begin position="303"/>
        <end position="325"/>
    </location>
</feature>
<dbReference type="AlphaFoldDB" id="A0A1L9RQS0"/>
<gene>
    <name evidence="7" type="ORF">ASPWEDRAFT_182134</name>
</gene>
<dbReference type="PANTHER" id="PTHR42718:SF41">
    <property type="entry name" value="MFS TRANSPORTER OF UNKOWN SPECIFICITY (AFU_ORTHOLOGUE AFUA_5G09940)-RELATED"/>
    <property type="match status" value="1"/>
</dbReference>
<feature type="transmembrane region" description="Helical" evidence="6">
    <location>
        <begin position="267"/>
        <end position="283"/>
    </location>
</feature>
<keyword evidence="2 6" id="KW-0812">Transmembrane</keyword>
<accession>A0A1L9RQS0</accession>
<dbReference type="Gene3D" id="1.20.1250.20">
    <property type="entry name" value="MFS general substrate transporter like domains"/>
    <property type="match status" value="1"/>
</dbReference>
<dbReference type="Pfam" id="PF07690">
    <property type="entry name" value="MFS_1"/>
    <property type="match status" value="1"/>
</dbReference>
<dbReference type="OrthoDB" id="2130629at2759"/>
<feature type="transmembrane region" description="Helical" evidence="6">
    <location>
        <begin position="94"/>
        <end position="119"/>
    </location>
</feature>
<evidence type="ECO:0000256" key="4">
    <source>
        <dbReference type="ARBA" id="ARBA00023136"/>
    </source>
</evidence>
<feature type="compositionally biased region" description="Basic and acidic residues" evidence="5">
    <location>
        <begin position="7"/>
        <end position="27"/>
    </location>
</feature>
<evidence type="ECO:0000256" key="6">
    <source>
        <dbReference type="SAM" id="Phobius"/>
    </source>
</evidence>
<dbReference type="InterPro" id="IPR011701">
    <property type="entry name" value="MFS"/>
</dbReference>
<dbReference type="RefSeq" id="XP_040690918.1">
    <property type="nucleotide sequence ID" value="XM_040831907.1"/>
</dbReference>
<feature type="region of interest" description="Disordered" evidence="5">
    <location>
        <begin position="1"/>
        <end position="46"/>
    </location>
</feature>
<dbReference type="GeneID" id="63747755"/>
<feature type="transmembrane region" description="Helical" evidence="6">
    <location>
        <begin position="53"/>
        <end position="74"/>
    </location>
</feature>
<evidence type="ECO:0000313" key="7">
    <source>
        <dbReference type="EMBL" id="OJJ37242.1"/>
    </source>
</evidence>
<dbReference type="VEuPathDB" id="FungiDB:ASPWEDRAFT_182134"/>
<feature type="transmembrane region" description="Helical" evidence="6">
    <location>
        <begin position="391"/>
        <end position="419"/>
    </location>
</feature>
<keyword evidence="3 6" id="KW-1133">Transmembrane helix</keyword>
<evidence type="ECO:0000256" key="2">
    <source>
        <dbReference type="ARBA" id="ARBA00022692"/>
    </source>
</evidence>
<evidence type="ECO:0008006" key="9">
    <source>
        <dbReference type="Google" id="ProtNLM"/>
    </source>
</evidence>
<dbReference type="EMBL" id="KV878211">
    <property type="protein sequence ID" value="OJJ37242.1"/>
    <property type="molecule type" value="Genomic_DNA"/>
</dbReference>
<proteinExistence type="predicted"/>
<dbReference type="Proteomes" id="UP000184383">
    <property type="component" value="Unassembled WGS sequence"/>
</dbReference>
<keyword evidence="8" id="KW-1185">Reference proteome</keyword>
<evidence type="ECO:0000256" key="1">
    <source>
        <dbReference type="ARBA" id="ARBA00004141"/>
    </source>
</evidence>
<feature type="transmembrane region" description="Helical" evidence="6">
    <location>
        <begin position="244"/>
        <end position="261"/>
    </location>
</feature>
<dbReference type="GO" id="GO:0022857">
    <property type="term" value="F:transmembrane transporter activity"/>
    <property type="evidence" value="ECO:0007669"/>
    <property type="project" value="InterPro"/>
</dbReference>
<reference evidence="8" key="1">
    <citation type="journal article" date="2017" name="Genome Biol.">
        <title>Comparative genomics reveals high biological diversity and specific adaptations in the industrially and medically important fungal genus Aspergillus.</title>
        <authorList>
            <person name="de Vries R.P."/>
            <person name="Riley R."/>
            <person name="Wiebenga A."/>
            <person name="Aguilar-Osorio G."/>
            <person name="Amillis S."/>
            <person name="Uchima C.A."/>
            <person name="Anderluh G."/>
            <person name="Asadollahi M."/>
            <person name="Askin M."/>
            <person name="Barry K."/>
            <person name="Battaglia E."/>
            <person name="Bayram O."/>
            <person name="Benocci T."/>
            <person name="Braus-Stromeyer S.A."/>
            <person name="Caldana C."/>
            <person name="Canovas D."/>
            <person name="Cerqueira G.C."/>
            <person name="Chen F."/>
            <person name="Chen W."/>
            <person name="Choi C."/>
            <person name="Clum A."/>
            <person name="Dos Santos R.A."/>
            <person name="Damasio A.R."/>
            <person name="Diallinas G."/>
            <person name="Emri T."/>
            <person name="Fekete E."/>
            <person name="Flipphi M."/>
            <person name="Freyberg S."/>
            <person name="Gallo A."/>
            <person name="Gournas C."/>
            <person name="Habgood R."/>
            <person name="Hainaut M."/>
            <person name="Harispe M.L."/>
            <person name="Henrissat B."/>
            <person name="Hilden K.S."/>
            <person name="Hope R."/>
            <person name="Hossain A."/>
            <person name="Karabika E."/>
            <person name="Karaffa L."/>
            <person name="Karanyi Z."/>
            <person name="Krasevec N."/>
            <person name="Kuo A."/>
            <person name="Kusch H."/>
            <person name="LaButti K."/>
            <person name="Lagendijk E.L."/>
            <person name="Lapidus A."/>
            <person name="Levasseur A."/>
            <person name="Lindquist E."/>
            <person name="Lipzen A."/>
            <person name="Logrieco A.F."/>
            <person name="MacCabe A."/>
            <person name="Maekelae M.R."/>
            <person name="Malavazi I."/>
            <person name="Melin P."/>
            <person name="Meyer V."/>
            <person name="Mielnichuk N."/>
            <person name="Miskei M."/>
            <person name="Molnar A.P."/>
            <person name="Mule G."/>
            <person name="Ngan C.Y."/>
            <person name="Orejas M."/>
            <person name="Orosz E."/>
            <person name="Ouedraogo J.P."/>
            <person name="Overkamp K.M."/>
            <person name="Park H.-S."/>
            <person name="Perrone G."/>
            <person name="Piumi F."/>
            <person name="Punt P.J."/>
            <person name="Ram A.F."/>
            <person name="Ramon A."/>
            <person name="Rauscher S."/>
            <person name="Record E."/>
            <person name="Riano-Pachon D.M."/>
            <person name="Robert V."/>
            <person name="Roehrig J."/>
            <person name="Ruller R."/>
            <person name="Salamov A."/>
            <person name="Salih N.S."/>
            <person name="Samson R.A."/>
            <person name="Sandor E."/>
            <person name="Sanguinetti M."/>
            <person name="Schuetze T."/>
            <person name="Sepcic K."/>
            <person name="Shelest E."/>
            <person name="Sherlock G."/>
            <person name="Sophianopoulou V."/>
            <person name="Squina F.M."/>
            <person name="Sun H."/>
            <person name="Susca A."/>
            <person name="Todd R.B."/>
            <person name="Tsang A."/>
            <person name="Unkles S.E."/>
            <person name="van de Wiele N."/>
            <person name="van Rossen-Uffink D."/>
            <person name="Oliveira J.V."/>
            <person name="Vesth T.C."/>
            <person name="Visser J."/>
            <person name="Yu J.-H."/>
            <person name="Zhou M."/>
            <person name="Andersen M.R."/>
            <person name="Archer D.B."/>
            <person name="Baker S.E."/>
            <person name="Benoit I."/>
            <person name="Brakhage A.A."/>
            <person name="Braus G.H."/>
            <person name="Fischer R."/>
            <person name="Frisvad J.C."/>
            <person name="Goldman G.H."/>
            <person name="Houbraken J."/>
            <person name="Oakley B."/>
            <person name="Pocsi I."/>
            <person name="Scazzocchio C."/>
            <person name="Seiboth B."/>
            <person name="vanKuyk P.A."/>
            <person name="Wortman J."/>
            <person name="Dyer P.S."/>
            <person name="Grigoriev I.V."/>
        </authorList>
    </citation>
    <scope>NUCLEOTIDE SEQUENCE [LARGE SCALE GENOMIC DNA]</scope>
    <source>
        <strain evidence="8">DTO 134E9</strain>
    </source>
</reference>
<evidence type="ECO:0000313" key="8">
    <source>
        <dbReference type="Proteomes" id="UP000184383"/>
    </source>
</evidence>
<dbReference type="InterPro" id="IPR036259">
    <property type="entry name" value="MFS_trans_sf"/>
</dbReference>
<organism evidence="7 8">
    <name type="scientific">Aspergillus wentii DTO 134E9</name>
    <dbReference type="NCBI Taxonomy" id="1073089"/>
    <lineage>
        <taxon>Eukaryota</taxon>
        <taxon>Fungi</taxon>
        <taxon>Dikarya</taxon>
        <taxon>Ascomycota</taxon>
        <taxon>Pezizomycotina</taxon>
        <taxon>Eurotiomycetes</taxon>
        <taxon>Eurotiomycetidae</taxon>
        <taxon>Eurotiales</taxon>
        <taxon>Aspergillaceae</taxon>
        <taxon>Aspergillus</taxon>
        <taxon>Aspergillus subgen. Cremei</taxon>
    </lineage>
</organism>
<name>A0A1L9RQS0_ASPWE</name>
<comment type="subcellular location">
    <subcellularLocation>
        <location evidence="1">Membrane</location>
        <topology evidence="1">Multi-pass membrane protein</topology>
    </subcellularLocation>
</comment>
<evidence type="ECO:0000256" key="3">
    <source>
        <dbReference type="ARBA" id="ARBA00022989"/>
    </source>
</evidence>
<feature type="transmembrane region" description="Helical" evidence="6">
    <location>
        <begin position="365"/>
        <end position="385"/>
    </location>
</feature>
<dbReference type="GO" id="GO:0016020">
    <property type="term" value="C:membrane"/>
    <property type="evidence" value="ECO:0007669"/>
    <property type="project" value="UniProtKB-SubCell"/>
</dbReference>
<sequence>MEMQSRPNDERMPDSVPHDEHETRNDTFQDGGQQPDSVGVSSSQGKPPELPTLMAEIVFVIVCTMGQLLFAIFLADTMVNQVNLVDALGNSGSLLPWLIGSFLLTNGISVIISGSLADLTNPKWLTDLICVFSIKPSRMVLYFFVRAMQGLAVGVLESTAMNMLGRIYKPWQRKPCLDVGNEITMGFGVGALQGGAFSAHLEWVFGSTTILSTLCAVAAYFTMPSLKPSSSDATGNEALSIKHFDFLGAALSAGGCGFLVISLTQGAPAHWTPALIFVAFYFAERWVSRPLIDNRLWKTPGFLWLMGSYFLGYGAYVVAWMFYAVRFFLTIQDRPPIIADVYLLPVAVSGTIATWVVAKTLHIISGHYIMILSMIAFTLGPVFFLPRTEIMIYWALSFPGLILSTFGPDMSFAAASIFISSNVPRPFQGAAGSS</sequence>
<feature type="compositionally biased region" description="Polar residues" evidence="5">
    <location>
        <begin position="28"/>
        <end position="45"/>
    </location>
</feature>
<feature type="transmembrane region" description="Helical" evidence="6">
    <location>
        <begin position="337"/>
        <end position="358"/>
    </location>
</feature>
<evidence type="ECO:0000256" key="5">
    <source>
        <dbReference type="SAM" id="MobiDB-lite"/>
    </source>
</evidence>
<dbReference type="SUPFAM" id="SSF103473">
    <property type="entry name" value="MFS general substrate transporter"/>
    <property type="match status" value="1"/>
</dbReference>
<feature type="transmembrane region" description="Helical" evidence="6">
    <location>
        <begin position="203"/>
        <end position="223"/>
    </location>
</feature>